<accession>A0A3M7QPV0</accession>
<evidence type="ECO:0000313" key="2">
    <source>
        <dbReference type="Proteomes" id="UP000276133"/>
    </source>
</evidence>
<dbReference type="EMBL" id="REGN01005539">
    <property type="protein sequence ID" value="RNA12988.1"/>
    <property type="molecule type" value="Genomic_DNA"/>
</dbReference>
<reference evidence="1 2" key="1">
    <citation type="journal article" date="2018" name="Sci. Rep.">
        <title>Genomic signatures of local adaptation to the degree of environmental predictability in rotifers.</title>
        <authorList>
            <person name="Franch-Gras L."/>
            <person name="Hahn C."/>
            <person name="Garcia-Roger E.M."/>
            <person name="Carmona M.J."/>
            <person name="Serra M."/>
            <person name="Gomez A."/>
        </authorList>
    </citation>
    <scope>NUCLEOTIDE SEQUENCE [LARGE SCALE GENOMIC DNA]</scope>
    <source>
        <strain evidence="1">HYR1</strain>
    </source>
</reference>
<evidence type="ECO:0000313" key="1">
    <source>
        <dbReference type="EMBL" id="RNA12988.1"/>
    </source>
</evidence>
<gene>
    <name evidence="1" type="ORF">BpHYR1_039602</name>
</gene>
<dbReference type="Proteomes" id="UP000276133">
    <property type="component" value="Unassembled WGS sequence"/>
</dbReference>
<organism evidence="1 2">
    <name type="scientific">Brachionus plicatilis</name>
    <name type="common">Marine rotifer</name>
    <name type="synonym">Brachionus muelleri</name>
    <dbReference type="NCBI Taxonomy" id="10195"/>
    <lineage>
        <taxon>Eukaryota</taxon>
        <taxon>Metazoa</taxon>
        <taxon>Spiralia</taxon>
        <taxon>Gnathifera</taxon>
        <taxon>Rotifera</taxon>
        <taxon>Eurotatoria</taxon>
        <taxon>Monogononta</taxon>
        <taxon>Pseudotrocha</taxon>
        <taxon>Ploima</taxon>
        <taxon>Brachionidae</taxon>
        <taxon>Brachionus</taxon>
    </lineage>
</organism>
<sequence length="63" mass="7639">MAPDSMLKKITLYKFRHHLHVGHLEIDHQFKISFQFKEFIINTVQNRLNYLNNAPDLYLILRN</sequence>
<keyword evidence="2" id="KW-1185">Reference proteome</keyword>
<comment type="caution">
    <text evidence="1">The sequence shown here is derived from an EMBL/GenBank/DDBJ whole genome shotgun (WGS) entry which is preliminary data.</text>
</comment>
<proteinExistence type="predicted"/>
<protein>
    <submittedName>
        <fullName evidence="1">Uncharacterized protein</fullName>
    </submittedName>
</protein>
<name>A0A3M7QPV0_BRAPC</name>
<dbReference type="AlphaFoldDB" id="A0A3M7QPV0"/>